<reference evidence="1 2" key="2">
    <citation type="submission" date="2014-09" db="EMBL/GenBank/DDBJ databases">
        <authorList>
            <consortium name="NBRP consortium"/>
            <person name="Sawabe T."/>
            <person name="Meirelles P."/>
            <person name="Nakanishi M."/>
            <person name="Sayaka M."/>
            <person name="Hattori M."/>
            <person name="Ohkuma M."/>
        </authorList>
    </citation>
    <scope>NUCLEOTIDE SEQUENCE [LARGE SCALE GENOMIC DNA]</scope>
    <source>
        <strain evidence="1 2">JCM 19240</strain>
    </source>
</reference>
<comment type="caution">
    <text evidence="1">The sequence shown here is derived from an EMBL/GenBank/DDBJ whole genome shotgun (WGS) entry which is preliminary data.</text>
</comment>
<organism evidence="1 2">
    <name type="scientific">Vibrio maritimus</name>
    <dbReference type="NCBI Taxonomy" id="990268"/>
    <lineage>
        <taxon>Bacteria</taxon>
        <taxon>Pseudomonadati</taxon>
        <taxon>Pseudomonadota</taxon>
        <taxon>Gammaproteobacteria</taxon>
        <taxon>Vibrionales</taxon>
        <taxon>Vibrionaceae</taxon>
        <taxon>Vibrio</taxon>
    </lineage>
</organism>
<sequence>MFLAVTFGCLIAITEVEKKHTIFVTELTIMDSNIEFSI</sequence>
<evidence type="ECO:0000313" key="1">
    <source>
        <dbReference type="EMBL" id="GAL35441.1"/>
    </source>
</evidence>
<keyword evidence="2" id="KW-1185">Reference proteome</keyword>
<reference evidence="1 2" key="1">
    <citation type="submission" date="2014-09" db="EMBL/GenBank/DDBJ databases">
        <title>Vibrio maritimus JCM 19240. (C210) whole genome shotgun sequence.</title>
        <authorList>
            <person name="Sawabe T."/>
            <person name="Meirelles P."/>
            <person name="Nakanishi M."/>
            <person name="Sayaka M."/>
            <person name="Hattori M."/>
            <person name="Ohkuma M."/>
        </authorList>
    </citation>
    <scope>NUCLEOTIDE SEQUENCE [LARGE SCALE GENOMIC DNA]</scope>
    <source>
        <strain evidence="1 2">JCM 19240</strain>
    </source>
</reference>
<dbReference type="AlphaFoldDB" id="A0A090T676"/>
<accession>A0A090T676</accession>
<dbReference type="Proteomes" id="UP000029224">
    <property type="component" value="Unassembled WGS sequence"/>
</dbReference>
<protein>
    <submittedName>
        <fullName evidence="1">Uncharacterized protein</fullName>
    </submittedName>
</protein>
<name>A0A090T676_9VIBR</name>
<gene>
    <name evidence="1" type="ORF">JCM19240_288</name>
</gene>
<evidence type="ECO:0000313" key="2">
    <source>
        <dbReference type="Proteomes" id="UP000029224"/>
    </source>
</evidence>
<dbReference type="EMBL" id="BBMT01000007">
    <property type="protein sequence ID" value="GAL35441.1"/>
    <property type="molecule type" value="Genomic_DNA"/>
</dbReference>
<proteinExistence type="predicted"/>